<keyword evidence="1" id="KW-0812">Transmembrane</keyword>
<dbReference type="EMBL" id="CP095073">
    <property type="protein sequence ID" value="UOQ44328.1"/>
    <property type="molecule type" value="Genomic_DNA"/>
</dbReference>
<evidence type="ECO:0000256" key="1">
    <source>
        <dbReference type="SAM" id="Phobius"/>
    </source>
</evidence>
<organism evidence="2 3">
    <name type="scientific">Halobacillus salinarum</name>
    <dbReference type="NCBI Taxonomy" id="2932257"/>
    <lineage>
        <taxon>Bacteria</taxon>
        <taxon>Bacillati</taxon>
        <taxon>Bacillota</taxon>
        <taxon>Bacilli</taxon>
        <taxon>Bacillales</taxon>
        <taxon>Bacillaceae</taxon>
        <taxon>Halobacillus</taxon>
    </lineage>
</organism>
<keyword evidence="3" id="KW-1185">Reference proteome</keyword>
<evidence type="ECO:0000313" key="3">
    <source>
        <dbReference type="Proteomes" id="UP000831787"/>
    </source>
</evidence>
<proteinExistence type="predicted"/>
<feature type="transmembrane region" description="Helical" evidence="1">
    <location>
        <begin position="30"/>
        <end position="54"/>
    </location>
</feature>
<gene>
    <name evidence="2" type="ORF">MUN89_21205</name>
</gene>
<keyword evidence="1" id="KW-0472">Membrane</keyword>
<keyword evidence="1" id="KW-1133">Transmembrane helix</keyword>
<dbReference type="InterPro" id="IPR025426">
    <property type="entry name" value="DUF4305"/>
</dbReference>
<dbReference type="Pfam" id="PF14146">
    <property type="entry name" value="DUF4305"/>
    <property type="match status" value="1"/>
</dbReference>
<name>A0ABY4EKE1_9BACI</name>
<dbReference type="RefSeq" id="WP_244710194.1">
    <property type="nucleotide sequence ID" value="NZ_CP095073.1"/>
</dbReference>
<dbReference type="Proteomes" id="UP000831787">
    <property type="component" value="Chromosome"/>
</dbReference>
<reference evidence="2 3" key="1">
    <citation type="submission" date="2022-04" db="EMBL/GenBank/DDBJ databases">
        <title>Halobacillus sp. isolated from saltern.</title>
        <authorList>
            <person name="Won M."/>
            <person name="Lee C.-M."/>
            <person name="Woen H.-Y."/>
            <person name="Kwon S.-W."/>
        </authorList>
    </citation>
    <scope>NUCLEOTIDE SEQUENCE [LARGE SCALE GENOMIC DNA]</scope>
    <source>
        <strain evidence="2 3">SSBR10-3</strain>
    </source>
</reference>
<protein>
    <submittedName>
        <fullName evidence="2">YdiK family protein</fullName>
    </submittedName>
</protein>
<feature type="transmembrane region" description="Helical" evidence="1">
    <location>
        <begin position="7"/>
        <end position="24"/>
    </location>
</feature>
<evidence type="ECO:0000313" key="2">
    <source>
        <dbReference type="EMBL" id="UOQ44328.1"/>
    </source>
</evidence>
<accession>A0ABY4EKE1</accession>
<sequence length="65" mass="7353">MRISPLYMAFIYFGLALGFMYIAAQAGHETIWNVTTLLLAAVATFNIAVAIRLLQLYIRIQKSMK</sequence>